<dbReference type="InterPro" id="IPR044692">
    <property type="entry name" value="WPP1/2/3"/>
</dbReference>
<dbReference type="OrthoDB" id="1927559at2759"/>
<evidence type="ECO:0000256" key="2">
    <source>
        <dbReference type="ARBA" id="ARBA00004496"/>
    </source>
</evidence>
<evidence type="ECO:0000256" key="5">
    <source>
        <dbReference type="SAM" id="MobiDB-lite"/>
    </source>
</evidence>
<feature type="domain" description="WPP" evidence="6">
    <location>
        <begin position="40"/>
        <end position="133"/>
    </location>
</feature>
<dbReference type="KEGG" id="egu:105057999"/>
<gene>
    <name evidence="8" type="primary">LOC105057999</name>
</gene>
<keyword evidence="4" id="KW-0539">Nucleus</keyword>
<dbReference type="Proteomes" id="UP000504607">
    <property type="component" value="Chromosome 15"/>
</dbReference>
<comment type="subcellular location">
    <subcellularLocation>
        <location evidence="2">Cytoplasm</location>
    </subcellularLocation>
    <subcellularLocation>
        <location evidence="1">Nucleus</location>
    </subcellularLocation>
</comment>
<reference evidence="8" key="1">
    <citation type="submission" date="2025-08" db="UniProtKB">
        <authorList>
            <consortium name="RefSeq"/>
        </authorList>
    </citation>
    <scope>IDENTIFICATION</scope>
</reference>
<organism evidence="7 8">
    <name type="scientific">Elaeis guineensis var. tenera</name>
    <name type="common">Oil palm</name>
    <dbReference type="NCBI Taxonomy" id="51953"/>
    <lineage>
        <taxon>Eukaryota</taxon>
        <taxon>Viridiplantae</taxon>
        <taxon>Streptophyta</taxon>
        <taxon>Embryophyta</taxon>
        <taxon>Tracheophyta</taxon>
        <taxon>Spermatophyta</taxon>
        <taxon>Magnoliopsida</taxon>
        <taxon>Liliopsida</taxon>
        <taxon>Arecaceae</taxon>
        <taxon>Arecoideae</taxon>
        <taxon>Cocoseae</taxon>
        <taxon>Elaeidinae</taxon>
        <taxon>Elaeis</taxon>
    </lineage>
</organism>
<sequence>MAEGGEETKPQGGEEAPRSAEEYAGEGKAGLVGTFPSAALNIWPPSQRTREAVIQRLVQTLSTESIISKRYGMLSLSDASDAARRIEEEAFASASSGGSATSVDDGIETLQIYSKEISQRMLETVKAKASSESMSSPATSPPPSDGGATVENAAPTAAGEESSASSPA</sequence>
<dbReference type="Gene3D" id="1.10.246.200">
    <property type="entry name" value="WPP domain"/>
    <property type="match status" value="1"/>
</dbReference>
<accession>A0A6I9SGA0</accession>
<dbReference type="GO" id="GO:0005737">
    <property type="term" value="C:cytoplasm"/>
    <property type="evidence" value="ECO:0007669"/>
    <property type="project" value="UniProtKB-SubCell"/>
</dbReference>
<evidence type="ECO:0000313" key="7">
    <source>
        <dbReference type="Proteomes" id="UP000504607"/>
    </source>
</evidence>
<keyword evidence="7" id="KW-1185">Reference proteome</keyword>
<dbReference type="InParanoid" id="A0A6I9SGA0"/>
<feature type="region of interest" description="Disordered" evidence="5">
    <location>
        <begin position="123"/>
        <end position="168"/>
    </location>
</feature>
<dbReference type="FunCoup" id="A0A6I9SGA0">
    <property type="interactions" value="2321"/>
</dbReference>
<feature type="compositionally biased region" description="Low complexity" evidence="5">
    <location>
        <begin position="153"/>
        <end position="168"/>
    </location>
</feature>
<dbReference type="AlphaFoldDB" id="A0A6I9SGA0"/>
<dbReference type="InterPro" id="IPR038214">
    <property type="entry name" value="WPP_sf"/>
</dbReference>
<evidence type="ECO:0000256" key="1">
    <source>
        <dbReference type="ARBA" id="ARBA00004123"/>
    </source>
</evidence>
<dbReference type="PANTHER" id="PTHR34362">
    <property type="entry name" value="WPP DOMAIN-CONTAINING PROTEIN 1-RELATED"/>
    <property type="match status" value="1"/>
</dbReference>
<evidence type="ECO:0000259" key="6">
    <source>
        <dbReference type="Pfam" id="PF13943"/>
    </source>
</evidence>
<evidence type="ECO:0000313" key="8">
    <source>
        <dbReference type="RefSeq" id="XP_010939055.1"/>
    </source>
</evidence>
<protein>
    <submittedName>
        <fullName evidence="8">MFP1 attachment factor 1</fullName>
    </submittedName>
</protein>
<dbReference type="RefSeq" id="XP_010939055.1">
    <property type="nucleotide sequence ID" value="XM_010940753.3"/>
</dbReference>
<dbReference type="GO" id="GO:0048527">
    <property type="term" value="P:lateral root development"/>
    <property type="evidence" value="ECO:0007669"/>
    <property type="project" value="InterPro"/>
</dbReference>
<proteinExistence type="predicted"/>
<dbReference type="Pfam" id="PF13943">
    <property type="entry name" value="WPP"/>
    <property type="match status" value="1"/>
</dbReference>
<name>A0A6I9SGA0_ELAGV</name>
<feature type="region of interest" description="Disordered" evidence="5">
    <location>
        <begin position="1"/>
        <end position="28"/>
    </location>
</feature>
<evidence type="ECO:0000256" key="3">
    <source>
        <dbReference type="ARBA" id="ARBA00022490"/>
    </source>
</evidence>
<evidence type="ECO:0000256" key="4">
    <source>
        <dbReference type="ARBA" id="ARBA00023242"/>
    </source>
</evidence>
<keyword evidence="3" id="KW-0963">Cytoplasm</keyword>
<dbReference type="GO" id="GO:0000278">
    <property type="term" value="P:mitotic cell cycle"/>
    <property type="evidence" value="ECO:0007669"/>
    <property type="project" value="InterPro"/>
</dbReference>
<dbReference type="GeneID" id="105057999"/>
<dbReference type="InterPro" id="IPR025265">
    <property type="entry name" value="WPP_dom"/>
</dbReference>
<dbReference type="GO" id="GO:0005634">
    <property type="term" value="C:nucleus"/>
    <property type="evidence" value="ECO:0007669"/>
    <property type="project" value="UniProtKB-SubCell"/>
</dbReference>
<dbReference type="PANTHER" id="PTHR34362:SF1">
    <property type="entry name" value="WPP DOMAIN-CONTAINING PROTEIN 1-RELATED"/>
    <property type="match status" value="1"/>
</dbReference>